<sequence>MFGLIKRNELNEIEVMWVKDSEILAVRNSKNQSLTYITAYGELNMPQTLEEAQAVLNSVSSDFIRADRDVIINSSKVVEHNIVNHTIKLDGSNLDIYVVSNKWNEIVK</sequence>
<name>A0A1H8GWS2_9BACL</name>
<reference evidence="3 4" key="1">
    <citation type="submission" date="2016-10" db="EMBL/GenBank/DDBJ databases">
        <authorList>
            <person name="de Groot N.N."/>
        </authorList>
    </citation>
    <scope>NUCLEOTIDE SEQUENCE [LARGE SCALE GENOMIC DNA]</scope>
    <source>
        <strain evidence="3 4">CGMCC 1.10238</strain>
    </source>
</reference>
<organism evidence="3 4">
    <name type="scientific">Paenibacillus sophorae</name>
    <dbReference type="NCBI Taxonomy" id="1333845"/>
    <lineage>
        <taxon>Bacteria</taxon>
        <taxon>Bacillati</taxon>
        <taxon>Bacillota</taxon>
        <taxon>Bacilli</taxon>
        <taxon>Bacillales</taxon>
        <taxon>Paenibacillaceae</taxon>
        <taxon>Paenibacillus</taxon>
    </lineage>
</organism>
<dbReference type="STRING" id="1333845.SAMN04487895_101664"/>
<keyword evidence="3" id="KW-0238">DNA-binding</keyword>
<dbReference type="InterPro" id="IPR007492">
    <property type="entry name" value="LytTR_DNA-bd_dom"/>
</dbReference>
<proteinExistence type="predicted"/>
<protein>
    <submittedName>
        <fullName evidence="2">LytTR family transcriptional regulator DNA-binding domain-containing protein</fullName>
    </submittedName>
    <submittedName>
        <fullName evidence="3">LytTr DNA-binding domain-containing protein</fullName>
    </submittedName>
</protein>
<dbReference type="Proteomes" id="UP000683429">
    <property type="component" value="Chromosome"/>
</dbReference>
<reference evidence="2 5" key="2">
    <citation type="submission" date="2021-06" db="EMBL/GenBank/DDBJ databases">
        <title>Whole genome sequence of Paenibacillus sophorae DSM23020 for comparative genomics.</title>
        <authorList>
            <person name="Kim M.-J."/>
            <person name="Lee G."/>
            <person name="Shin J.-H."/>
        </authorList>
    </citation>
    <scope>NUCLEOTIDE SEQUENCE [LARGE SCALE GENOMIC DNA]</scope>
    <source>
        <strain evidence="2 5">DSM 23020</strain>
    </source>
</reference>
<keyword evidence="5" id="KW-1185">Reference proteome</keyword>
<evidence type="ECO:0000313" key="2">
    <source>
        <dbReference type="EMBL" id="QWU14361.1"/>
    </source>
</evidence>
<dbReference type="RefSeq" id="WP_175491761.1">
    <property type="nucleotide sequence ID" value="NZ_CP076607.1"/>
</dbReference>
<gene>
    <name evidence="2" type="ORF">KP014_20865</name>
    <name evidence="3" type="ORF">SAMN04487895_101664</name>
</gene>
<feature type="domain" description="HTH LytTR-type" evidence="1">
    <location>
        <begin position="18"/>
        <end position="98"/>
    </location>
</feature>
<evidence type="ECO:0000313" key="3">
    <source>
        <dbReference type="EMBL" id="SEN48164.1"/>
    </source>
</evidence>
<accession>A0A1H8GWS2</accession>
<evidence type="ECO:0000313" key="5">
    <source>
        <dbReference type="Proteomes" id="UP000683429"/>
    </source>
</evidence>
<dbReference type="EMBL" id="CP076607">
    <property type="protein sequence ID" value="QWU14361.1"/>
    <property type="molecule type" value="Genomic_DNA"/>
</dbReference>
<dbReference type="GO" id="GO:0003677">
    <property type="term" value="F:DNA binding"/>
    <property type="evidence" value="ECO:0007669"/>
    <property type="project" value="UniProtKB-KW"/>
</dbReference>
<dbReference type="EMBL" id="FODH01000001">
    <property type="protein sequence ID" value="SEN48164.1"/>
    <property type="molecule type" value="Genomic_DNA"/>
</dbReference>
<dbReference type="Gene3D" id="2.40.50.1020">
    <property type="entry name" value="LytTr DNA-binding domain"/>
    <property type="match status" value="1"/>
</dbReference>
<dbReference type="Proteomes" id="UP000198809">
    <property type="component" value="Unassembled WGS sequence"/>
</dbReference>
<dbReference type="Pfam" id="PF04397">
    <property type="entry name" value="LytTR"/>
    <property type="match status" value="1"/>
</dbReference>
<evidence type="ECO:0000259" key="1">
    <source>
        <dbReference type="Pfam" id="PF04397"/>
    </source>
</evidence>
<evidence type="ECO:0000313" key="4">
    <source>
        <dbReference type="Proteomes" id="UP000198809"/>
    </source>
</evidence>
<dbReference type="AlphaFoldDB" id="A0A1H8GWS2"/>